<gene>
    <name evidence="1" type="ORF">V6N11_027426</name>
</gene>
<reference evidence="1 2" key="1">
    <citation type="journal article" date="2024" name="G3 (Bethesda)">
        <title>Genome assembly of Hibiscus sabdariffa L. provides insights into metabolisms of medicinal natural products.</title>
        <authorList>
            <person name="Kim T."/>
        </authorList>
    </citation>
    <scope>NUCLEOTIDE SEQUENCE [LARGE SCALE GENOMIC DNA]</scope>
    <source>
        <strain evidence="1">TK-2024</strain>
        <tissue evidence="1">Old leaves</tissue>
    </source>
</reference>
<evidence type="ECO:0000313" key="1">
    <source>
        <dbReference type="EMBL" id="KAK8987683.1"/>
    </source>
</evidence>
<protein>
    <submittedName>
        <fullName evidence="1">Uncharacterized protein</fullName>
    </submittedName>
</protein>
<organism evidence="1 2">
    <name type="scientific">Hibiscus sabdariffa</name>
    <name type="common">roselle</name>
    <dbReference type="NCBI Taxonomy" id="183260"/>
    <lineage>
        <taxon>Eukaryota</taxon>
        <taxon>Viridiplantae</taxon>
        <taxon>Streptophyta</taxon>
        <taxon>Embryophyta</taxon>
        <taxon>Tracheophyta</taxon>
        <taxon>Spermatophyta</taxon>
        <taxon>Magnoliopsida</taxon>
        <taxon>eudicotyledons</taxon>
        <taxon>Gunneridae</taxon>
        <taxon>Pentapetalae</taxon>
        <taxon>rosids</taxon>
        <taxon>malvids</taxon>
        <taxon>Malvales</taxon>
        <taxon>Malvaceae</taxon>
        <taxon>Malvoideae</taxon>
        <taxon>Hibiscus</taxon>
    </lineage>
</organism>
<dbReference type="Proteomes" id="UP001396334">
    <property type="component" value="Unassembled WGS sequence"/>
</dbReference>
<proteinExistence type="predicted"/>
<dbReference type="EMBL" id="JBBPBN010000060">
    <property type="protein sequence ID" value="KAK8987683.1"/>
    <property type="molecule type" value="Genomic_DNA"/>
</dbReference>
<comment type="caution">
    <text evidence="1">The sequence shown here is derived from an EMBL/GenBank/DDBJ whole genome shotgun (WGS) entry which is preliminary data.</text>
</comment>
<keyword evidence="2" id="KW-1185">Reference proteome</keyword>
<sequence>MILSNTLDEYKKWGNCSSVKGEFGIPSSANGISTCLCDVLSTTSELLVNKTYLCKWQSKSKSQNKIALLVFQRFENYSGNKLKTDAGAIPQIPFCALKRAMVGPRALRLRALYDQALLPELSA</sequence>
<accession>A0ABR2PGW5</accession>
<evidence type="ECO:0000313" key="2">
    <source>
        <dbReference type="Proteomes" id="UP001396334"/>
    </source>
</evidence>
<name>A0ABR2PGW5_9ROSI</name>